<feature type="region of interest" description="Disordered" evidence="1">
    <location>
        <begin position="1"/>
        <end position="55"/>
    </location>
</feature>
<protein>
    <recommendedName>
        <fullName evidence="4">Flagellar assembly protein FliH</fullName>
    </recommendedName>
</protein>
<evidence type="ECO:0000256" key="1">
    <source>
        <dbReference type="SAM" id="MobiDB-lite"/>
    </source>
</evidence>
<dbReference type="RefSeq" id="WP_311664183.1">
    <property type="nucleotide sequence ID" value="NZ_JAVRHT010000026.1"/>
</dbReference>
<evidence type="ECO:0000313" key="2">
    <source>
        <dbReference type="EMBL" id="MDT0632362.1"/>
    </source>
</evidence>
<keyword evidence="3" id="KW-1185">Reference proteome</keyword>
<dbReference type="Proteomes" id="UP001267426">
    <property type="component" value="Unassembled WGS sequence"/>
</dbReference>
<accession>A0ABU3BSU6</accession>
<feature type="compositionally biased region" description="Low complexity" evidence="1">
    <location>
        <begin position="17"/>
        <end position="41"/>
    </location>
</feature>
<proteinExistence type="predicted"/>
<evidence type="ECO:0000313" key="3">
    <source>
        <dbReference type="Proteomes" id="UP001267426"/>
    </source>
</evidence>
<gene>
    <name evidence="2" type="ORF">RM540_11440</name>
</gene>
<evidence type="ECO:0008006" key="4">
    <source>
        <dbReference type="Google" id="ProtNLM"/>
    </source>
</evidence>
<sequence length="335" mass="33611">MLPRVLKRSAAPPPEAPAATSDDAAGGVVAPPPRVVRGAPRPDGPAAPPERPRVLGREAVVPGGAAVSVRAARLAPPPAPAPEVPPALPEPSADEVRAAAEAETQIRHAAAVEAARAEGREAGLAAGRAAAEAELGGALDALRAAAAADLDRLAAVWRGHHERVERQLVALAVEAADLLAAAPLSAAAREATDRAVVQALEGLADGDGLTVRLHPVDFLRLQEGGVVEGASAAYPALRWAPDDAYAEGDWAAASSTAVVRRVRTELLDGLRARLDLLQAAHDVPPAPPTLAHPAPTDLDAPALDAQAASGAETDAAAGGVVEDAGGAVAAHSETA</sequence>
<comment type="caution">
    <text evidence="2">The sequence shown here is derived from an EMBL/GenBank/DDBJ whole genome shotgun (WGS) entry which is preliminary data.</text>
</comment>
<organism evidence="2 3">
    <name type="scientific">Rubrivirga litoralis</name>
    <dbReference type="NCBI Taxonomy" id="3075598"/>
    <lineage>
        <taxon>Bacteria</taxon>
        <taxon>Pseudomonadati</taxon>
        <taxon>Rhodothermota</taxon>
        <taxon>Rhodothermia</taxon>
        <taxon>Rhodothermales</taxon>
        <taxon>Rubricoccaceae</taxon>
        <taxon>Rubrivirga</taxon>
    </lineage>
</organism>
<name>A0ABU3BSU6_9BACT</name>
<reference evidence="2 3" key="1">
    <citation type="submission" date="2023-09" db="EMBL/GenBank/DDBJ databases">
        <authorList>
            <person name="Rey-Velasco X."/>
        </authorList>
    </citation>
    <scope>NUCLEOTIDE SEQUENCE [LARGE SCALE GENOMIC DNA]</scope>
    <source>
        <strain evidence="2 3">F394</strain>
    </source>
</reference>
<dbReference type="EMBL" id="JAVRHT010000026">
    <property type="protein sequence ID" value="MDT0632362.1"/>
    <property type="molecule type" value="Genomic_DNA"/>
</dbReference>